<dbReference type="GO" id="GO:0008270">
    <property type="term" value="F:zinc ion binding"/>
    <property type="evidence" value="ECO:0007669"/>
    <property type="project" value="InterPro"/>
</dbReference>
<dbReference type="InterPro" id="IPR000834">
    <property type="entry name" value="Peptidase_M14"/>
</dbReference>
<dbReference type="Gene3D" id="3.40.630.10">
    <property type="entry name" value="Zn peptidases"/>
    <property type="match status" value="1"/>
</dbReference>
<keyword evidence="4" id="KW-1185">Reference proteome</keyword>
<comment type="similarity">
    <text evidence="1">Belongs to the peptidase M14 family.</text>
</comment>
<dbReference type="GO" id="GO:0006508">
    <property type="term" value="P:proteolysis"/>
    <property type="evidence" value="ECO:0007669"/>
    <property type="project" value="InterPro"/>
</dbReference>
<dbReference type="InParanoid" id="D8M0I0"/>
<reference evidence="3" key="1">
    <citation type="submission" date="2010-02" db="EMBL/GenBank/DDBJ databases">
        <title>Sequencing and annotation of the Blastocystis hominis genome.</title>
        <authorList>
            <person name="Wincker P."/>
        </authorList>
    </citation>
    <scope>NUCLEOTIDE SEQUENCE</scope>
    <source>
        <strain evidence="3">Singapore isolate B</strain>
    </source>
</reference>
<dbReference type="CDD" id="cd00596">
    <property type="entry name" value="Peptidase_M14_like"/>
    <property type="match status" value="1"/>
</dbReference>
<evidence type="ECO:0000313" key="4">
    <source>
        <dbReference type="Proteomes" id="UP000008312"/>
    </source>
</evidence>
<name>D8M0I0_BLAHO</name>
<dbReference type="EMBL" id="FN668643">
    <property type="protein sequence ID" value="CBK21569.2"/>
    <property type="molecule type" value="Genomic_DNA"/>
</dbReference>
<accession>D8M0I0</accession>
<dbReference type="Proteomes" id="UP000008312">
    <property type="component" value="Unassembled WGS sequence"/>
</dbReference>
<dbReference type="Pfam" id="PF00246">
    <property type="entry name" value="Peptidase_M14"/>
    <property type="match status" value="1"/>
</dbReference>
<dbReference type="SUPFAM" id="SSF53187">
    <property type="entry name" value="Zn-dependent exopeptidases"/>
    <property type="match status" value="1"/>
</dbReference>
<dbReference type="GO" id="GO:0004181">
    <property type="term" value="F:metallocarboxypeptidase activity"/>
    <property type="evidence" value="ECO:0007669"/>
    <property type="project" value="InterPro"/>
</dbReference>
<protein>
    <recommendedName>
        <fullName evidence="2">Peptidase M14 domain-containing protein</fullName>
    </recommendedName>
</protein>
<gene>
    <name evidence="3" type="ORF">GSBLH_T00001716001</name>
</gene>
<sequence length="464" mass="53107">MLNLASPCEQWYLRIYNKRIHSSPLKLPQLYISGELHGDEQLGPNAVIEYVFPKTFLFTIRPYTCCKAELLLIQPTVTQSNSISFRKNPNFHSHLAFLVDSREIIIMPMSNAYGYYTGRRLEQLIDVNRDFPFDYAKGPYLCLRSETSRAIQKLFSHNLFVATITFHGGGRSISYEWGDYYNHKIKARAPDYYAMKDIAETMNRFSEIGGRYDVGSTSEVVYPVRGGMEEWGYAASWFNRYNQVKTVPNKCGNSIPVVITEGSNRCLVFLVETENKKKPPKSSLGDNRDVFLISNNTRDFWIPVLMRQITVVLDVLRPYSMIVGVSSERIRWNVGGCYEVDETLVMIFSYSEAFHRFVANQNQSVYSDLTDFEYESLLHLVETEKPLLVTPSLKGVSPLRQTPKLSYNPGIPENQLIFESSIRLENVGSCGFVHDAGSRERKPCDSSAEFVCEPSNERKLEHAK</sequence>
<dbReference type="AlphaFoldDB" id="D8M0I0"/>
<organism evidence="3">
    <name type="scientific">Blastocystis hominis</name>
    <dbReference type="NCBI Taxonomy" id="12968"/>
    <lineage>
        <taxon>Eukaryota</taxon>
        <taxon>Sar</taxon>
        <taxon>Stramenopiles</taxon>
        <taxon>Bigyra</taxon>
        <taxon>Opalozoa</taxon>
        <taxon>Opalinata</taxon>
        <taxon>Blastocystidae</taxon>
        <taxon>Blastocystis</taxon>
    </lineage>
</organism>
<proteinExistence type="inferred from homology"/>
<evidence type="ECO:0000313" key="3">
    <source>
        <dbReference type="EMBL" id="CBK21569.2"/>
    </source>
</evidence>
<dbReference type="GeneID" id="24918947"/>
<dbReference type="OrthoDB" id="10249045at2759"/>
<dbReference type="RefSeq" id="XP_012895617.1">
    <property type="nucleotide sequence ID" value="XM_013040163.1"/>
</dbReference>
<evidence type="ECO:0000259" key="2">
    <source>
        <dbReference type="Pfam" id="PF00246"/>
    </source>
</evidence>
<feature type="domain" description="Peptidase M14" evidence="2">
    <location>
        <begin position="96"/>
        <end position="236"/>
    </location>
</feature>
<evidence type="ECO:0000256" key="1">
    <source>
        <dbReference type="ARBA" id="ARBA00005988"/>
    </source>
</evidence>